<dbReference type="CDD" id="cd07185">
    <property type="entry name" value="OmpA_C-like"/>
    <property type="match status" value="1"/>
</dbReference>
<accession>A0A938XQC4</accession>
<evidence type="ECO:0000256" key="8">
    <source>
        <dbReference type="PROSITE-ProRule" id="PRU00473"/>
    </source>
</evidence>
<dbReference type="Pfam" id="PF13677">
    <property type="entry name" value="MotB_plug"/>
    <property type="match status" value="1"/>
</dbReference>
<dbReference type="Pfam" id="PF00691">
    <property type="entry name" value="OmpA"/>
    <property type="match status" value="1"/>
</dbReference>
<evidence type="ECO:0000259" key="10">
    <source>
        <dbReference type="PROSITE" id="PS51123"/>
    </source>
</evidence>
<dbReference type="InterPro" id="IPR006664">
    <property type="entry name" value="OMP_bac"/>
</dbReference>
<dbReference type="InterPro" id="IPR025713">
    <property type="entry name" value="MotB-like_N_dom"/>
</dbReference>
<dbReference type="InterPro" id="IPR050330">
    <property type="entry name" value="Bact_OuterMem_StrucFunc"/>
</dbReference>
<keyword evidence="4" id="KW-1003">Cell membrane</keyword>
<dbReference type="AlphaFoldDB" id="A0A938XQC4"/>
<dbReference type="PROSITE" id="PS51123">
    <property type="entry name" value="OMPA_2"/>
    <property type="match status" value="1"/>
</dbReference>
<protein>
    <submittedName>
        <fullName evidence="11">Chemotaxis protein MotB</fullName>
    </submittedName>
</protein>
<evidence type="ECO:0000256" key="4">
    <source>
        <dbReference type="ARBA" id="ARBA00022475"/>
    </source>
</evidence>
<dbReference type="Gene3D" id="3.30.1330.60">
    <property type="entry name" value="OmpA-like domain"/>
    <property type="match status" value="1"/>
</dbReference>
<evidence type="ECO:0000313" key="11">
    <source>
        <dbReference type="EMBL" id="MBM7555348.1"/>
    </source>
</evidence>
<evidence type="ECO:0000256" key="5">
    <source>
        <dbReference type="ARBA" id="ARBA00022692"/>
    </source>
</evidence>
<feature type="domain" description="OmpA-like" evidence="10">
    <location>
        <begin position="111"/>
        <end position="232"/>
    </location>
</feature>
<keyword evidence="7 8" id="KW-0472">Membrane</keyword>
<feature type="transmembrane region" description="Helical" evidence="9">
    <location>
        <begin position="20"/>
        <end position="38"/>
    </location>
</feature>
<comment type="subcellular location">
    <subcellularLocation>
        <location evidence="1">Cell membrane</location>
        <topology evidence="1">Single-pass membrane protein</topology>
    </subcellularLocation>
    <subcellularLocation>
        <location evidence="2">Cell outer membrane</location>
    </subcellularLocation>
</comment>
<dbReference type="RefSeq" id="WP_204700067.1">
    <property type="nucleotide sequence ID" value="NZ_JAFBDQ010000001.1"/>
</dbReference>
<organism evidence="11 12">
    <name type="scientific">Halanaerobacter jeridensis</name>
    <dbReference type="NCBI Taxonomy" id="706427"/>
    <lineage>
        <taxon>Bacteria</taxon>
        <taxon>Bacillati</taxon>
        <taxon>Bacillota</taxon>
        <taxon>Clostridia</taxon>
        <taxon>Halanaerobiales</taxon>
        <taxon>Halobacteroidaceae</taxon>
        <taxon>Halanaerobacter</taxon>
    </lineage>
</organism>
<evidence type="ECO:0000313" key="12">
    <source>
        <dbReference type="Proteomes" id="UP000774000"/>
    </source>
</evidence>
<dbReference type="PRINTS" id="PR01021">
    <property type="entry name" value="OMPADOMAIN"/>
</dbReference>
<reference evidence="11" key="1">
    <citation type="submission" date="2021-01" db="EMBL/GenBank/DDBJ databases">
        <title>Genomic Encyclopedia of Type Strains, Phase IV (KMG-IV): sequencing the most valuable type-strain genomes for metagenomic binning, comparative biology and taxonomic classification.</title>
        <authorList>
            <person name="Goeker M."/>
        </authorList>
    </citation>
    <scope>NUCLEOTIDE SEQUENCE</scope>
    <source>
        <strain evidence="11">DSM 23230</strain>
    </source>
</reference>
<name>A0A938XQC4_9FIRM</name>
<keyword evidence="5 9" id="KW-0812">Transmembrane</keyword>
<dbReference type="SUPFAM" id="SSF103088">
    <property type="entry name" value="OmpA-like"/>
    <property type="match status" value="1"/>
</dbReference>
<dbReference type="EMBL" id="JAFBDQ010000001">
    <property type="protein sequence ID" value="MBM7555348.1"/>
    <property type="molecule type" value="Genomic_DNA"/>
</dbReference>
<gene>
    <name evidence="11" type="ORF">JOC47_000172</name>
</gene>
<dbReference type="PANTHER" id="PTHR30329">
    <property type="entry name" value="STATOR ELEMENT OF FLAGELLAR MOTOR COMPLEX"/>
    <property type="match status" value="1"/>
</dbReference>
<evidence type="ECO:0000256" key="1">
    <source>
        <dbReference type="ARBA" id="ARBA00004162"/>
    </source>
</evidence>
<comment type="similarity">
    <text evidence="3">Belongs to the MotB family.</text>
</comment>
<evidence type="ECO:0000256" key="6">
    <source>
        <dbReference type="ARBA" id="ARBA00022989"/>
    </source>
</evidence>
<keyword evidence="12" id="KW-1185">Reference proteome</keyword>
<proteinExistence type="inferred from homology"/>
<dbReference type="GO" id="GO:0009279">
    <property type="term" value="C:cell outer membrane"/>
    <property type="evidence" value="ECO:0007669"/>
    <property type="project" value="UniProtKB-SubCell"/>
</dbReference>
<evidence type="ECO:0000256" key="2">
    <source>
        <dbReference type="ARBA" id="ARBA00004442"/>
    </source>
</evidence>
<dbReference type="GO" id="GO:0005886">
    <property type="term" value="C:plasma membrane"/>
    <property type="evidence" value="ECO:0007669"/>
    <property type="project" value="UniProtKB-SubCell"/>
</dbReference>
<keyword evidence="6 9" id="KW-1133">Transmembrane helix</keyword>
<comment type="caution">
    <text evidence="11">The sequence shown here is derived from an EMBL/GenBank/DDBJ whole genome shotgun (WGS) entry which is preliminary data.</text>
</comment>
<evidence type="ECO:0000256" key="7">
    <source>
        <dbReference type="ARBA" id="ARBA00023136"/>
    </source>
</evidence>
<evidence type="ECO:0000256" key="3">
    <source>
        <dbReference type="ARBA" id="ARBA00008914"/>
    </source>
</evidence>
<dbReference type="PANTHER" id="PTHR30329:SF16">
    <property type="entry name" value="CHEMOTAXIS MOTB PROTEIN"/>
    <property type="match status" value="1"/>
</dbReference>
<sequence length="242" mass="27211">MPRDRKKQDDDGGADWMTTYGDMMTLLLAFFVLLYSFSSLDANKFKMMIEGLQGKLGVLKGGKTISSAPMIDAGLNSQRSGARQLSDLNTKVEEYIRDQGLEEDVETKITDKGLTVRFTGKVLFDLGEAEIKEDAKEILNNMAQFIKTVPNDVMVEGHTDDLPINNSEFPSNWELSTARATNVIRYFIENDNVDPTRLSAAGYSKYKPIVPNKSLENRMQNRRVDIVILRMDQQQKEGALDG</sequence>
<dbReference type="Proteomes" id="UP000774000">
    <property type="component" value="Unassembled WGS sequence"/>
</dbReference>
<dbReference type="InterPro" id="IPR006665">
    <property type="entry name" value="OmpA-like"/>
</dbReference>
<dbReference type="InterPro" id="IPR036737">
    <property type="entry name" value="OmpA-like_sf"/>
</dbReference>
<evidence type="ECO:0000256" key="9">
    <source>
        <dbReference type="SAM" id="Phobius"/>
    </source>
</evidence>